<evidence type="ECO:0000313" key="1">
    <source>
        <dbReference type="EMBL" id="KAI9916479.1"/>
    </source>
</evidence>
<dbReference type="Proteomes" id="UP001163321">
    <property type="component" value="Chromosome 2"/>
</dbReference>
<dbReference type="EMBL" id="CM047581">
    <property type="protein sequence ID" value="KAI9916479.1"/>
    <property type="molecule type" value="Genomic_DNA"/>
</dbReference>
<keyword evidence="2" id="KW-1185">Reference proteome</keyword>
<name>A0ACC0WCF0_9STRA</name>
<comment type="caution">
    <text evidence="1">The sequence shown here is derived from an EMBL/GenBank/DDBJ whole genome shotgun (WGS) entry which is preliminary data.</text>
</comment>
<reference evidence="1 2" key="1">
    <citation type="journal article" date="2022" name="bioRxiv">
        <title>The genome of the oomycete Peronosclerospora sorghi, a cosmopolitan pathogen of maize and sorghum, is inflated with dispersed pseudogenes.</title>
        <authorList>
            <person name="Fletcher K."/>
            <person name="Martin F."/>
            <person name="Isakeit T."/>
            <person name="Cavanaugh K."/>
            <person name="Magill C."/>
            <person name="Michelmore R."/>
        </authorList>
    </citation>
    <scope>NUCLEOTIDE SEQUENCE [LARGE SCALE GENOMIC DNA]</scope>
    <source>
        <strain evidence="1">P6</strain>
    </source>
</reference>
<gene>
    <name evidence="1" type="ORF">PsorP6_016800</name>
</gene>
<organism evidence="1 2">
    <name type="scientific">Peronosclerospora sorghi</name>
    <dbReference type="NCBI Taxonomy" id="230839"/>
    <lineage>
        <taxon>Eukaryota</taxon>
        <taxon>Sar</taxon>
        <taxon>Stramenopiles</taxon>
        <taxon>Oomycota</taxon>
        <taxon>Peronosporomycetes</taxon>
        <taxon>Peronosporales</taxon>
        <taxon>Peronosporaceae</taxon>
        <taxon>Peronosclerospora</taxon>
    </lineage>
</organism>
<proteinExistence type="predicted"/>
<evidence type="ECO:0000313" key="2">
    <source>
        <dbReference type="Proteomes" id="UP001163321"/>
    </source>
</evidence>
<accession>A0ACC0WCF0</accession>
<sequence length="473" mass="53468">MYIIRVDLQNFLAKERAIKLKTDAPLMVAHFCRKVAENPGYVFEFETDKDGRLTNAFSISPDAILLYKSFGDVVVFDTTYALNHFKLPFAPFVGVDINGLTIQFGCGLLQHETAESFRWLFTCFLRAEEGKAPRTILTDKDAAMANGIAAVLPETKHAVCMWHLARKFAEKFGYKLGDQFHYFLKDFYEARRTSCPRQMEAKWSMLFDRIVKSRREARVKANYERKMRTIENHPYPLMAHGYKCFSTYAFRKFEKEVTESLAYVIYEVTTIDFENLITTSRVRHHNQDGSAGNGRVVTYQAPEQVVSCDCNEFSFSGILCKHALRVLLRHNVTAIPERYILKLWRWDTLLFDNEGSTEVGPAVSTEVSAAVRDQVSDNIAEVAGVVSEGAQAAATAVSITVAEEGSTPAPAAEFADFQHHVQHLLPFPPVVRKPAAVRTKGRPRNASRIPSGVQASMAALHKKRRRCGLCREY</sequence>
<protein>
    <submittedName>
        <fullName evidence="1">Uncharacterized protein</fullName>
    </submittedName>
</protein>